<dbReference type="InterPro" id="IPR037185">
    <property type="entry name" value="EmrE-like"/>
</dbReference>
<protein>
    <recommendedName>
        <fullName evidence="7">WAT1-related protein</fullName>
    </recommendedName>
</protein>
<dbReference type="InterPro" id="IPR030184">
    <property type="entry name" value="WAT1-related"/>
</dbReference>
<dbReference type="AlphaFoldDB" id="A0ABD3HD96"/>
<feature type="signal peptide" evidence="4">
    <location>
        <begin position="1"/>
        <end position="23"/>
    </location>
</feature>
<keyword evidence="3" id="KW-0472">Membrane</keyword>
<sequence>MQNAVPVITFLMALLLGLKQLWAIQKGGPLLVSLYTRVQTIIVAILSMLVQGDSLYLGSVVGGIRAVSGLYLGTRPTVLQTTPISPVLFTFDDTHPFLSPHHME</sequence>
<accession>A0ABD3HD96</accession>
<evidence type="ECO:0000256" key="3">
    <source>
        <dbReference type="ARBA" id="ARBA00023136"/>
    </source>
</evidence>
<keyword evidence="1" id="KW-0812">Transmembrane</keyword>
<keyword evidence="6" id="KW-1185">Reference proteome</keyword>
<reference evidence="5 6" key="1">
    <citation type="submission" date="2024-09" db="EMBL/GenBank/DDBJ databases">
        <title>Chromosome-scale assembly of Riccia sorocarpa.</title>
        <authorList>
            <person name="Paukszto L."/>
        </authorList>
    </citation>
    <scope>NUCLEOTIDE SEQUENCE [LARGE SCALE GENOMIC DNA]</scope>
    <source>
        <strain evidence="5">LP-2024</strain>
        <tissue evidence="5">Aerial parts of the thallus</tissue>
    </source>
</reference>
<proteinExistence type="predicted"/>
<evidence type="ECO:0008006" key="7">
    <source>
        <dbReference type="Google" id="ProtNLM"/>
    </source>
</evidence>
<evidence type="ECO:0000256" key="4">
    <source>
        <dbReference type="SAM" id="SignalP"/>
    </source>
</evidence>
<dbReference type="EMBL" id="JBJQOH010000004">
    <property type="protein sequence ID" value="KAL3689508.1"/>
    <property type="molecule type" value="Genomic_DNA"/>
</dbReference>
<evidence type="ECO:0000256" key="1">
    <source>
        <dbReference type="ARBA" id="ARBA00022692"/>
    </source>
</evidence>
<keyword evidence="2" id="KW-1133">Transmembrane helix</keyword>
<organism evidence="5 6">
    <name type="scientific">Riccia sorocarpa</name>
    <dbReference type="NCBI Taxonomy" id="122646"/>
    <lineage>
        <taxon>Eukaryota</taxon>
        <taxon>Viridiplantae</taxon>
        <taxon>Streptophyta</taxon>
        <taxon>Embryophyta</taxon>
        <taxon>Marchantiophyta</taxon>
        <taxon>Marchantiopsida</taxon>
        <taxon>Marchantiidae</taxon>
        <taxon>Marchantiales</taxon>
        <taxon>Ricciaceae</taxon>
        <taxon>Riccia</taxon>
    </lineage>
</organism>
<gene>
    <name evidence="5" type="ORF">R1sor_015817</name>
</gene>
<name>A0ABD3HD96_9MARC</name>
<dbReference type="SUPFAM" id="SSF103481">
    <property type="entry name" value="Multidrug resistance efflux transporter EmrE"/>
    <property type="match status" value="1"/>
</dbReference>
<evidence type="ECO:0000313" key="6">
    <source>
        <dbReference type="Proteomes" id="UP001633002"/>
    </source>
</evidence>
<evidence type="ECO:0000313" key="5">
    <source>
        <dbReference type="EMBL" id="KAL3689508.1"/>
    </source>
</evidence>
<dbReference type="Proteomes" id="UP001633002">
    <property type="component" value="Unassembled WGS sequence"/>
</dbReference>
<dbReference type="PANTHER" id="PTHR31218">
    <property type="entry name" value="WAT1-RELATED PROTEIN"/>
    <property type="match status" value="1"/>
</dbReference>
<keyword evidence="4" id="KW-0732">Signal</keyword>
<evidence type="ECO:0000256" key="2">
    <source>
        <dbReference type="ARBA" id="ARBA00022989"/>
    </source>
</evidence>
<comment type="caution">
    <text evidence="5">The sequence shown here is derived from an EMBL/GenBank/DDBJ whole genome shotgun (WGS) entry which is preliminary data.</text>
</comment>
<feature type="chain" id="PRO_5044858317" description="WAT1-related protein" evidence="4">
    <location>
        <begin position="24"/>
        <end position="104"/>
    </location>
</feature>